<evidence type="ECO:0000256" key="1">
    <source>
        <dbReference type="SAM" id="MobiDB-lite"/>
    </source>
</evidence>
<dbReference type="WBParaSite" id="PSAMB.scaffold800size41170.g8748.t1">
    <property type="protein sequence ID" value="PSAMB.scaffold800size41170.g8748.t1"/>
    <property type="gene ID" value="PSAMB.scaffold800size41170.g8748"/>
</dbReference>
<evidence type="ECO:0000313" key="2">
    <source>
        <dbReference type="Proteomes" id="UP000887566"/>
    </source>
</evidence>
<name>A0A914XGY8_9BILA</name>
<accession>A0A914XGY8</accession>
<proteinExistence type="predicted"/>
<feature type="region of interest" description="Disordered" evidence="1">
    <location>
        <begin position="118"/>
        <end position="142"/>
    </location>
</feature>
<protein>
    <submittedName>
        <fullName evidence="3">Uncharacterized protein</fullName>
    </submittedName>
</protein>
<sequence>MDHGRADCKLKNAKCHFWKKTGYIQAACLQQQRFSDHHQLQPHIAFRVCLNDFKDPNCVHKIRLFQLVPIVSLTYPRTGQLSVATSVMRQLATARQLDLTLLASRLLDLAQPAFAVSASSPQSRSNSPSLLSPPSGGCSPPLTWNDRSPMKTLLTPNCSALMPPSDLSSLTINLSPYKCL</sequence>
<organism evidence="2 3">
    <name type="scientific">Plectus sambesii</name>
    <dbReference type="NCBI Taxonomy" id="2011161"/>
    <lineage>
        <taxon>Eukaryota</taxon>
        <taxon>Metazoa</taxon>
        <taxon>Ecdysozoa</taxon>
        <taxon>Nematoda</taxon>
        <taxon>Chromadorea</taxon>
        <taxon>Plectida</taxon>
        <taxon>Plectina</taxon>
        <taxon>Plectoidea</taxon>
        <taxon>Plectidae</taxon>
        <taxon>Plectus</taxon>
    </lineage>
</organism>
<reference evidence="3" key="1">
    <citation type="submission" date="2022-11" db="UniProtKB">
        <authorList>
            <consortium name="WormBaseParasite"/>
        </authorList>
    </citation>
    <scope>IDENTIFICATION</scope>
</reference>
<dbReference type="AlphaFoldDB" id="A0A914XGY8"/>
<evidence type="ECO:0000313" key="3">
    <source>
        <dbReference type="WBParaSite" id="PSAMB.scaffold800size41170.g8748.t1"/>
    </source>
</evidence>
<dbReference type="Proteomes" id="UP000887566">
    <property type="component" value="Unplaced"/>
</dbReference>
<keyword evidence="2" id="KW-1185">Reference proteome</keyword>